<dbReference type="AlphaFoldDB" id="A0A222P2F0"/>
<proteinExistence type="predicted"/>
<dbReference type="Gene3D" id="1.25.40.10">
    <property type="entry name" value="Tetratricopeptide repeat domain"/>
    <property type="match status" value="1"/>
</dbReference>
<accession>A0A222P2F0</accession>
<dbReference type="InterPro" id="IPR011990">
    <property type="entry name" value="TPR-like_helical_dom_sf"/>
</dbReference>
<reference evidence="2" key="1">
    <citation type="submission" date="2016-07" db="EMBL/GenBank/DDBJ databases">
        <authorList>
            <person name="Florea S."/>
            <person name="Webb J.S."/>
            <person name="Jaromczyk J."/>
            <person name="Schardl C.L."/>
        </authorList>
    </citation>
    <scope>NUCLEOTIDE SEQUENCE [LARGE SCALE GENOMIC DNA]</scope>
    <source>
        <strain evidence="2">CDC-D5610</strain>
    </source>
</reference>
<protein>
    <submittedName>
        <fullName evidence="1">Uncharacterized protein</fullName>
    </submittedName>
</protein>
<organism evidence="1 2">
    <name type="scientific">Legionella clemsonensis</name>
    <dbReference type="NCBI Taxonomy" id="1867846"/>
    <lineage>
        <taxon>Bacteria</taxon>
        <taxon>Pseudomonadati</taxon>
        <taxon>Pseudomonadota</taxon>
        <taxon>Gammaproteobacteria</taxon>
        <taxon>Legionellales</taxon>
        <taxon>Legionellaceae</taxon>
        <taxon>Legionella</taxon>
    </lineage>
</organism>
<sequence>MFKAGKFDLALVIYRQALEIDKNVDSNSNSEVVTLYSNMVLVLRKLSQPYEALDVAKNALESSVEAGAEIKKKILFNILAVISETIETQRVNNAFIRRSVEFCLEYKKFLDEYLPSELAEMSKKMVTVSGDSDTLRIKAREYYSMQQLELSLITYEDALKMHRLCKDSNDIETAAALAANIILLYRRVERISQALPLAEEFLNSSDSFGVDIKKKILFNLMVGLREHLNKNCSSEEELKSHPLFEKFHHLLTRHCGFIEKELAGSLRSELELQSSISRENERGSKTANQINFT</sequence>
<evidence type="ECO:0000313" key="2">
    <source>
        <dbReference type="Proteomes" id="UP000201728"/>
    </source>
</evidence>
<gene>
    <name evidence="1" type="ORF">clem_07375</name>
</gene>
<dbReference type="SUPFAM" id="SSF48452">
    <property type="entry name" value="TPR-like"/>
    <property type="match status" value="1"/>
</dbReference>
<name>A0A222P2F0_9GAMM</name>
<evidence type="ECO:0000313" key="1">
    <source>
        <dbReference type="EMBL" id="ASQ46028.1"/>
    </source>
</evidence>
<keyword evidence="2" id="KW-1185">Reference proteome</keyword>
<dbReference type="KEGG" id="lcd:clem_07375"/>
<dbReference type="Proteomes" id="UP000201728">
    <property type="component" value="Chromosome"/>
</dbReference>
<dbReference type="EMBL" id="CP016397">
    <property type="protein sequence ID" value="ASQ46028.1"/>
    <property type="molecule type" value="Genomic_DNA"/>
</dbReference>